<evidence type="ECO:0000313" key="2">
    <source>
        <dbReference type="EMBL" id="MFH5228037.1"/>
    </source>
</evidence>
<dbReference type="Proteomes" id="UP001609176">
    <property type="component" value="Unassembled WGS sequence"/>
</dbReference>
<evidence type="ECO:0000313" key="3">
    <source>
        <dbReference type="EMBL" id="MFH5244388.1"/>
    </source>
</evidence>
<dbReference type="Gene3D" id="3.40.630.30">
    <property type="match status" value="1"/>
</dbReference>
<keyword evidence="2" id="KW-0012">Acyltransferase</keyword>
<dbReference type="RefSeq" id="WP_395125661.1">
    <property type="nucleotide sequence ID" value="NZ_JBIMSN010000024.1"/>
</dbReference>
<evidence type="ECO:0000259" key="1">
    <source>
        <dbReference type="PROSITE" id="PS51186"/>
    </source>
</evidence>
<evidence type="ECO:0000313" key="4">
    <source>
        <dbReference type="Proteomes" id="UP001609176"/>
    </source>
</evidence>
<dbReference type="PROSITE" id="PS51186">
    <property type="entry name" value="GNAT"/>
    <property type="match status" value="1"/>
</dbReference>
<dbReference type="EMBL" id="JBIMSN010000024">
    <property type="protein sequence ID" value="MFH5228037.1"/>
    <property type="molecule type" value="Genomic_DNA"/>
</dbReference>
<feature type="domain" description="N-acetyltransferase" evidence="1">
    <location>
        <begin position="4"/>
        <end position="217"/>
    </location>
</feature>
<dbReference type="InterPro" id="IPR016181">
    <property type="entry name" value="Acyl_CoA_acyltransferase"/>
</dbReference>
<keyword evidence="2" id="KW-0808">Transferase</keyword>
<dbReference type="SUPFAM" id="SSF55729">
    <property type="entry name" value="Acyl-CoA N-acyltransferases (Nat)"/>
    <property type="match status" value="1"/>
</dbReference>
<name>A0ABW7JZ56_9NOCA</name>
<organism evidence="2 5">
    <name type="scientific">Antrihabitans spumae</name>
    <dbReference type="NCBI Taxonomy" id="3373370"/>
    <lineage>
        <taxon>Bacteria</taxon>
        <taxon>Bacillati</taxon>
        <taxon>Actinomycetota</taxon>
        <taxon>Actinomycetes</taxon>
        <taxon>Mycobacteriales</taxon>
        <taxon>Nocardiaceae</taxon>
        <taxon>Antrihabitans</taxon>
    </lineage>
</organism>
<keyword evidence="5" id="KW-1185">Reference proteome</keyword>
<gene>
    <name evidence="3" type="ORF">ACHIPV_21310</name>
    <name evidence="2" type="ORF">ACHIRB_05455</name>
</gene>
<dbReference type="EMBL" id="JBIMSP010000041">
    <property type="protein sequence ID" value="MFH5244388.1"/>
    <property type="molecule type" value="Genomic_DNA"/>
</dbReference>
<accession>A0ABW7JZ56</accession>
<reference evidence="4 5" key="1">
    <citation type="submission" date="2024-10" db="EMBL/GenBank/DDBJ databases">
        <authorList>
            <person name="Riesco R."/>
        </authorList>
    </citation>
    <scope>NUCLEOTIDE SEQUENCE [LARGE SCALE GENOMIC DNA]</scope>
    <source>
        <strain evidence="3 4">NCIMB 15448</strain>
        <strain evidence="2 5">NCIMB 15450</strain>
    </source>
</reference>
<dbReference type="Proteomes" id="UP001609219">
    <property type="component" value="Unassembled WGS sequence"/>
</dbReference>
<sequence>MTETVVRSFRHDDRVPLRQLFDRAGADSPVDQLWGHRDSEAAVYLDPYMDTEPESLLVAHGDGRLVGYLTGCVDSSRFPTESERIDRAIKEHRLMRRPSVLRFFLRSLRDLALARLRHEESMGDGFTDPRWPAHLHIAVLAEFRGTGVAEQLMTHWLTRLDEARVPGCHLQTTVDNPRAIRFFARMGFTRHGATPAIPGVRYNGHRQHLQTMVLSLPGT</sequence>
<evidence type="ECO:0000313" key="5">
    <source>
        <dbReference type="Proteomes" id="UP001609219"/>
    </source>
</evidence>
<dbReference type="GO" id="GO:0016746">
    <property type="term" value="F:acyltransferase activity"/>
    <property type="evidence" value="ECO:0007669"/>
    <property type="project" value="UniProtKB-KW"/>
</dbReference>
<dbReference type="EC" id="2.3.1.-" evidence="2"/>
<dbReference type="Pfam" id="PF00583">
    <property type="entry name" value="Acetyltransf_1"/>
    <property type="match status" value="1"/>
</dbReference>
<protein>
    <submittedName>
        <fullName evidence="2">GNAT family N-acetyltransferase</fullName>
        <ecNumber evidence="2">2.3.1.-</ecNumber>
    </submittedName>
</protein>
<proteinExistence type="predicted"/>
<comment type="caution">
    <text evidence="2">The sequence shown here is derived from an EMBL/GenBank/DDBJ whole genome shotgun (WGS) entry which is preliminary data.</text>
</comment>
<dbReference type="InterPro" id="IPR000182">
    <property type="entry name" value="GNAT_dom"/>
</dbReference>